<reference evidence="2" key="1">
    <citation type="submission" date="2020-03" db="EMBL/GenBank/DDBJ databases">
        <title>Draft Genome Sequence of Cylindrodendrum hubeiense.</title>
        <authorList>
            <person name="Buettner E."/>
            <person name="Kellner H."/>
        </authorList>
    </citation>
    <scope>NUCLEOTIDE SEQUENCE</scope>
    <source>
        <strain evidence="2">IHI 201604</strain>
    </source>
</reference>
<organism evidence="2 3">
    <name type="scientific">Cylindrodendrum hubeiense</name>
    <dbReference type="NCBI Taxonomy" id="595255"/>
    <lineage>
        <taxon>Eukaryota</taxon>
        <taxon>Fungi</taxon>
        <taxon>Dikarya</taxon>
        <taxon>Ascomycota</taxon>
        <taxon>Pezizomycotina</taxon>
        <taxon>Sordariomycetes</taxon>
        <taxon>Hypocreomycetidae</taxon>
        <taxon>Hypocreales</taxon>
        <taxon>Nectriaceae</taxon>
        <taxon>Cylindrodendrum</taxon>
    </lineage>
</organism>
<evidence type="ECO:0000313" key="3">
    <source>
        <dbReference type="Proteomes" id="UP000722485"/>
    </source>
</evidence>
<dbReference type="Proteomes" id="UP000722485">
    <property type="component" value="Unassembled WGS sequence"/>
</dbReference>
<feature type="compositionally biased region" description="Low complexity" evidence="1">
    <location>
        <begin position="86"/>
        <end position="101"/>
    </location>
</feature>
<feature type="compositionally biased region" description="Polar residues" evidence="1">
    <location>
        <begin position="102"/>
        <end position="128"/>
    </location>
</feature>
<name>A0A9P5HHS4_9HYPO</name>
<feature type="region of interest" description="Disordered" evidence="1">
    <location>
        <begin position="78"/>
        <end position="151"/>
    </location>
</feature>
<evidence type="ECO:0000313" key="2">
    <source>
        <dbReference type="EMBL" id="KAF7553589.1"/>
    </source>
</evidence>
<dbReference type="CDD" id="cd12191">
    <property type="entry name" value="gal11_coact"/>
    <property type="match status" value="1"/>
</dbReference>
<protein>
    <submittedName>
        <fullName evidence="2">Uncharacterized protein</fullName>
    </submittedName>
</protein>
<keyword evidence="3" id="KW-1185">Reference proteome</keyword>
<feature type="compositionally biased region" description="Low complexity" evidence="1">
    <location>
        <begin position="134"/>
        <end position="147"/>
    </location>
</feature>
<dbReference type="OrthoDB" id="3918840at2759"/>
<gene>
    <name evidence="2" type="ORF">G7Z17_g3479</name>
</gene>
<sequence length="223" mass="25269">MKQSPQVILSQCLPGINPSIVDSGFHATAGRVLPYVAKNMDKIDRVLSECPLELEQAEALLESMADDLGDDIFKREKEEHEHNNDQHQQIPQPQQVQNTSQTAMNRGQTPEQMQNRTPDQMGQRNPNMAGQMDPQPGAAGNAGQQRQVRQRRPSQIIAFMDSMDLPPQVLAQLGLPPEVKKWGTLEMWLDQHNVAQPVRNQLYSIQDKQFQLVLQRGNQQQHK</sequence>
<dbReference type="EMBL" id="JAANBB010000043">
    <property type="protein sequence ID" value="KAF7553589.1"/>
    <property type="molecule type" value="Genomic_DNA"/>
</dbReference>
<dbReference type="AlphaFoldDB" id="A0A9P5HHS4"/>
<accession>A0A9P5HHS4</accession>
<comment type="caution">
    <text evidence="2">The sequence shown here is derived from an EMBL/GenBank/DDBJ whole genome shotgun (WGS) entry which is preliminary data.</text>
</comment>
<proteinExistence type="predicted"/>
<evidence type="ECO:0000256" key="1">
    <source>
        <dbReference type="SAM" id="MobiDB-lite"/>
    </source>
</evidence>
<dbReference type="InterPro" id="IPR033789">
    <property type="entry name" value="Gal11_coact"/>
</dbReference>